<feature type="domain" description="SANT" evidence="6">
    <location>
        <begin position="12"/>
        <end position="58"/>
    </location>
</feature>
<dbReference type="InterPro" id="IPR017884">
    <property type="entry name" value="SANT_dom"/>
</dbReference>
<dbReference type="Gene3D" id="1.10.10.60">
    <property type="entry name" value="Homeodomain-like"/>
    <property type="match status" value="1"/>
</dbReference>
<protein>
    <recommendedName>
        <fullName evidence="9">Myb-like domain-containing protein</fullName>
    </recommendedName>
</protein>
<dbReference type="InterPro" id="IPR044636">
    <property type="entry name" value="RADIALIS-like"/>
</dbReference>
<dbReference type="SUPFAM" id="SSF46689">
    <property type="entry name" value="Homeodomain-like"/>
    <property type="match status" value="1"/>
</dbReference>
<keyword evidence="4" id="KW-0539">Nucleus</keyword>
<gene>
    <name evidence="7" type="ORF">Goshw_008479</name>
</gene>
<evidence type="ECO:0000313" key="8">
    <source>
        <dbReference type="Proteomes" id="UP000593576"/>
    </source>
</evidence>
<evidence type="ECO:0000259" key="6">
    <source>
        <dbReference type="PROSITE" id="PS51293"/>
    </source>
</evidence>
<dbReference type="Proteomes" id="UP000593576">
    <property type="component" value="Unassembled WGS sequence"/>
</dbReference>
<dbReference type="FunFam" id="1.10.10.60:FF:000154">
    <property type="entry name" value="Transcription factor SRM1"/>
    <property type="match status" value="1"/>
</dbReference>
<evidence type="ECO:0000259" key="5">
    <source>
        <dbReference type="PROSITE" id="PS50090"/>
    </source>
</evidence>
<dbReference type="InterPro" id="IPR009057">
    <property type="entry name" value="Homeodomain-like_sf"/>
</dbReference>
<evidence type="ECO:0000256" key="1">
    <source>
        <dbReference type="ARBA" id="ARBA00004123"/>
    </source>
</evidence>
<evidence type="ECO:0008006" key="9">
    <source>
        <dbReference type="Google" id="ProtNLM"/>
    </source>
</evidence>
<comment type="caution">
    <text evidence="7">The sequence shown here is derived from an EMBL/GenBank/DDBJ whole genome shotgun (WGS) entry which is preliminary data.</text>
</comment>
<evidence type="ECO:0000313" key="7">
    <source>
        <dbReference type="EMBL" id="MBA0859577.1"/>
    </source>
</evidence>
<dbReference type="PANTHER" id="PTHR43952">
    <property type="entry name" value="MYB FAMILY TRANSCRIPTION FACTOR-RELATED"/>
    <property type="match status" value="1"/>
</dbReference>
<name>A0A7J9LLP1_GOSSC</name>
<dbReference type="Pfam" id="PF23082">
    <property type="entry name" value="Myb_DNA-binding_2"/>
    <property type="match status" value="1"/>
</dbReference>
<keyword evidence="3" id="KW-0804">Transcription</keyword>
<dbReference type="PROSITE" id="PS51293">
    <property type="entry name" value="SANT"/>
    <property type="match status" value="1"/>
</dbReference>
<dbReference type="CDD" id="cd00167">
    <property type="entry name" value="SANT"/>
    <property type="match status" value="1"/>
</dbReference>
<dbReference type="OrthoDB" id="118550at2759"/>
<evidence type="ECO:0000256" key="4">
    <source>
        <dbReference type="ARBA" id="ARBA00023242"/>
    </source>
</evidence>
<dbReference type="InterPro" id="IPR001005">
    <property type="entry name" value="SANT/Myb"/>
</dbReference>
<dbReference type="PROSITE" id="PS50090">
    <property type="entry name" value="MYB_LIKE"/>
    <property type="match status" value="1"/>
</dbReference>
<dbReference type="GO" id="GO:0005634">
    <property type="term" value="C:nucleus"/>
    <property type="evidence" value="ECO:0007669"/>
    <property type="project" value="UniProtKB-SubCell"/>
</dbReference>
<proteinExistence type="predicted"/>
<evidence type="ECO:0000256" key="2">
    <source>
        <dbReference type="ARBA" id="ARBA00023015"/>
    </source>
</evidence>
<accession>A0A7J9LLP1</accession>
<comment type="subcellular location">
    <subcellularLocation>
        <location evidence="1">Nucleus</location>
    </subcellularLocation>
</comment>
<dbReference type="EMBL" id="JABFAF010000007">
    <property type="protein sequence ID" value="MBA0859577.1"/>
    <property type="molecule type" value="Genomic_DNA"/>
</dbReference>
<dbReference type="AlphaFoldDB" id="A0A7J9LLP1"/>
<reference evidence="7 8" key="1">
    <citation type="journal article" date="2019" name="Genome Biol. Evol.">
        <title>Insights into the evolution of the New World diploid cottons (Gossypium, subgenus Houzingenia) based on genome sequencing.</title>
        <authorList>
            <person name="Grover C.E."/>
            <person name="Arick M.A. 2nd"/>
            <person name="Thrash A."/>
            <person name="Conover J.L."/>
            <person name="Sanders W.S."/>
            <person name="Peterson D.G."/>
            <person name="Frelichowski J.E."/>
            <person name="Scheffler J.A."/>
            <person name="Scheffler B.E."/>
            <person name="Wendel J.F."/>
        </authorList>
    </citation>
    <scope>NUCLEOTIDE SEQUENCE [LARGE SCALE GENOMIC DNA]</scope>
    <source>
        <strain evidence="7">1</strain>
        <tissue evidence="7">Leaf</tissue>
    </source>
</reference>
<dbReference type="SMART" id="SM00717">
    <property type="entry name" value="SANT"/>
    <property type="match status" value="1"/>
</dbReference>
<keyword evidence="8" id="KW-1185">Reference proteome</keyword>
<dbReference type="GO" id="GO:0003700">
    <property type="term" value="F:DNA-binding transcription factor activity"/>
    <property type="evidence" value="ECO:0007669"/>
    <property type="project" value="InterPro"/>
</dbReference>
<sequence length="168" mass="19285">MSSNFLNNSRCSSSSWTPKQNKTFEKALAKYDQDTPDRWHNVAKAVGGKSAEEVKLHYDALVRDLKDIESGRYPDPYPRQNSLEQLILSTSKELNMRLVLYFIPDQTDCFPTYLETLTALLPKLKCFFFPFLDRFGFVPKESSTKMKKNMILTKPETSVAQSQKSSIV</sequence>
<dbReference type="PANTHER" id="PTHR43952:SF25">
    <property type="entry name" value="MYB FAMILY TRANSCRIPTION FACTOR"/>
    <property type="match status" value="1"/>
</dbReference>
<feature type="domain" description="Myb-like" evidence="5">
    <location>
        <begin position="8"/>
        <end position="62"/>
    </location>
</feature>
<organism evidence="7 8">
    <name type="scientific">Gossypium schwendimanii</name>
    <name type="common">Cotton</name>
    <dbReference type="NCBI Taxonomy" id="34291"/>
    <lineage>
        <taxon>Eukaryota</taxon>
        <taxon>Viridiplantae</taxon>
        <taxon>Streptophyta</taxon>
        <taxon>Embryophyta</taxon>
        <taxon>Tracheophyta</taxon>
        <taxon>Spermatophyta</taxon>
        <taxon>Magnoliopsida</taxon>
        <taxon>eudicotyledons</taxon>
        <taxon>Gunneridae</taxon>
        <taxon>Pentapetalae</taxon>
        <taxon>rosids</taxon>
        <taxon>malvids</taxon>
        <taxon>Malvales</taxon>
        <taxon>Malvaceae</taxon>
        <taxon>Malvoideae</taxon>
        <taxon>Gossypium</taxon>
    </lineage>
</organism>
<evidence type="ECO:0000256" key="3">
    <source>
        <dbReference type="ARBA" id="ARBA00023163"/>
    </source>
</evidence>
<keyword evidence="2" id="KW-0805">Transcription regulation</keyword>